<dbReference type="EMBL" id="ML976615">
    <property type="protein sequence ID" value="KAF1848674.1"/>
    <property type="molecule type" value="Genomic_DNA"/>
</dbReference>
<organism evidence="1 2">
    <name type="scientific">Cucurbitaria berberidis CBS 394.84</name>
    <dbReference type="NCBI Taxonomy" id="1168544"/>
    <lineage>
        <taxon>Eukaryota</taxon>
        <taxon>Fungi</taxon>
        <taxon>Dikarya</taxon>
        <taxon>Ascomycota</taxon>
        <taxon>Pezizomycotina</taxon>
        <taxon>Dothideomycetes</taxon>
        <taxon>Pleosporomycetidae</taxon>
        <taxon>Pleosporales</taxon>
        <taxon>Pleosporineae</taxon>
        <taxon>Cucurbitariaceae</taxon>
        <taxon>Cucurbitaria</taxon>
    </lineage>
</organism>
<dbReference type="Proteomes" id="UP000800039">
    <property type="component" value="Unassembled WGS sequence"/>
</dbReference>
<reference evidence="1" key="1">
    <citation type="submission" date="2020-01" db="EMBL/GenBank/DDBJ databases">
        <authorList>
            <consortium name="DOE Joint Genome Institute"/>
            <person name="Haridas S."/>
            <person name="Albert R."/>
            <person name="Binder M."/>
            <person name="Bloem J."/>
            <person name="Labutti K."/>
            <person name="Salamov A."/>
            <person name="Andreopoulos B."/>
            <person name="Baker S.E."/>
            <person name="Barry K."/>
            <person name="Bills G."/>
            <person name="Bluhm B.H."/>
            <person name="Cannon C."/>
            <person name="Castanera R."/>
            <person name="Culley D.E."/>
            <person name="Daum C."/>
            <person name="Ezra D."/>
            <person name="Gonzalez J.B."/>
            <person name="Henrissat B."/>
            <person name="Kuo A."/>
            <person name="Liang C."/>
            <person name="Lipzen A."/>
            <person name="Lutzoni F."/>
            <person name="Magnuson J."/>
            <person name="Mondo S."/>
            <person name="Nolan M."/>
            <person name="Ohm R."/>
            <person name="Pangilinan J."/>
            <person name="Park H.-J."/>
            <person name="Ramirez L."/>
            <person name="Alfaro M."/>
            <person name="Sun H."/>
            <person name="Tritt A."/>
            <person name="Yoshinaga Y."/>
            <person name="Zwiers L.-H."/>
            <person name="Turgeon B.G."/>
            <person name="Goodwin S.B."/>
            <person name="Spatafora J.W."/>
            <person name="Crous P.W."/>
            <person name="Grigoriev I.V."/>
        </authorList>
    </citation>
    <scope>NUCLEOTIDE SEQUENCE</scope>
    <source>
        <strain evidence="1">CBS 394.84</strain>
    </source>
</reference>
<keyword evidence="2" id="KW-1185">Reference proteome</keyword>
<dbReference type="GeneID" id="63855949"/>
<gene>
    <name evidence="1" type="ORF">K460DRAFT_79420</name>
</gene>
<dbReference type="AlphaFoldDB" id="A0A9P4LC05"/>
<name>A0A9P4LC05_9PLEO</name>
<evidence type="ECO:0000313" key="2">
    <source>
        <dbReference type="Proteomes" id="UP000800039"/>
    </source>
</evidence>
<protein>
    <submittedName>
        <fullName evidence="1">Uncharacterized protein</fullName>
    </submittedName>
</protein>
<accession>A0A9P4LC05</accession>
<dbReference type="RefSeq" id="XP_040791237.1">
    <property type="nucleotide sequence ID" value="XM_040938692.1"/>
</dbReference>
<sequence>MLLRLVRLHAFLREKGLSNGRNTATARPGVTQHLCCYMGVMSAGVSVEKTRFHSCPHCQCTMTTYDTRYDGFVCYYEQLGKHTLYISYLLHSPHWTFLSLSASPQVSLNPSSLLHSSLPVSLQVSDPRSRAQLAHGFFAPFVIQQPRSLHRSERGRAVVLFADRWMQPDAMSTVIVDTKTCCGVRLFLTLSSSHLRLDTNMPALPGLVYLERY</sequence>
<evidence type="ECO:0000313" key="1">
    <source>
        <dbReference type="EMBL" id="KAF1848674.1"/>
    </source>
</evidence>
<proteinExistence type="predicted"/>
<comment type="caution">
    <text evidence="1">The sequence shown here is derived from an EMBL/GenBank/DDBJ whole genome shotgun (WGS) entry which is preliminary data.</text>
</comment>